<dbReference type="CDD" id="cd14014">
    <property type="entry name" value="STKc_PknB_like"/>
    <property type="match status" value="1"/>
</dbReference>
<feature type="domain" description="Protein kinase" evidence="8">
    <location>
        <begin position="1"/>
        <end position="259"/>
    </location>
</feature>
<dbReference type="SUPFAM" id="SSF56112">
    <property type="entry name" value="Protein kinase-like (PK-like)"/>
    <property type="match status" value="1"/>
</dbReference>
<protein>
    <recommendedName>
        <fullName evidence="1">non-specific serine/threonine protein kinase</fullName>
        <ecNumber evidence="1">2.7.11.1</ecNumber>
    </recommendedName>
</protein>
<dbReference type="RefSeq" id="WP_182704860.1">
    <property type="nucleotide sequence ID" value="NZ_JACJII010000001.1"/>
</dbReference>
<organism evidence="9 10">
    <name type="scientific">Thermomonospora cellulosilytica</name>
    <dbReference type="NCBI Taxonomy" id="1411118"/>
    <lineage>
        <taxon>Bacteria</taxon>
        <taxon>Bacillati</taxon>
        <taxon>Actinomycetota</taxon>
        <taxon>Actinomycetes</taxon>
        <taxon>Streptosporangiales</taxon>
        <taxon>Thermomonosporaceae</taxon>
        <taxon>Thermomonospora</taxon>
    </lineage>
</organism>
<evidence type="ECO:0000313" key="10">
    <source>
        <dbReference type="Proteomes" id="UP000539313"/>
    </source>
</evidence>
<evidence type="ECO:0000256" key="1">
    <source>
        <dbReference type="ARBA" id="ARBA00012513"/>
    </source>
</evidence>
<dbReference type="GO" id="GO:0004674">
    <property type="term" value="F:protein serine/threonine kinase activity"/>
    <property type="evidence" value="ECO:0007669"/>
    <property type="project" value="UniProtKB-KW"/>
</dbReference>
<dbReference type="SMART" id="SM00220">
    <property type="entry name" value="S_TKc"/>
    <property type="match status" value="1"/>
</dbReference>
<proteinExistence type="predicted"/>
<comment type="caution">
    <text evidence="9">The sequence shown here is derived from an EMBL/GenBank/DDBJ whole genome shotgun (WGS) entry which is preliminary data.</text>
</comment>
<keyword evidence="5" id="KW-0418">Kinase</keyword>
<keyword evidence="2" id="KW-0723">Serine/threonine-protein kinase</keyword>
<dbReference type="InterPro" id="IPR008271">
    <property type="entry name" value="Ser/Thr_kinase_AS"/>
</dbReference>
<keyword evidence="4" id="KW-0547">Nucleotide-binding</keyword>
<evidence type="ECO:0000313" key="9">
    <source>
        <dbReference type="EMBL" id="MBA9002963.1"/>
    </source>
</evidence>
<dbReference type="EMBL" id="JACJII010000001">
    <property type="protein sequence ID" value="MBA9002963.1"/>
    <property type="molecule type" value="Genomic_DNA"/>
</dbReference>
<dbReference type="GO" id="GO:0005524">
    <property type="term" value="F:ATP binding"/>
    <property type="evidence" value="ECO:0007669"/>
    <property type="project" value="UniProtKB-KW"/>
</dbReference>
<dbReference type="Gene3D" id="1.10.510.10">
    <property type="entry name" value="Transferase(Phosphotransferase) domain 1"/>
    <property type="match status" value="1"/>
</dbReference>
<keyword evidence="6" id="KW-0067">ATP-binding</keyword>
<dbReference type="InterPro" id="IPR011009">
    <property type="entry name" value="Kinase-like_dom_sf"/>
</dbReference>
<keyword evidence="3" id="KW-0808">Transferase</keyword>
<dbReference type="AlphaFoldDB" id="A0A7W3MW48"/>
<dbReference type="FunFam" id="1.10.510.10:FF:000021">
    <property type="entry name" value="Serine/threonine protein kinase"/>
    <property type="match status" value="1"/>
</dbReference>
<sequence>MKQISETPMSSVYLAEEVHLGRRVVLKVLSRRLAEDRGFRERFKREAVAAARLDHPNIVPVYSTGEVDGRLYLVLRYVKGADLSKLLQTEPRGLDLARTSHILTQVAAALDAAHEAGIVHRDVKPGNILIDHDTGHAYLSDFGIAKVASADPVTNTGQFLGTSNYAAPEQILGHQVDRRTDVYALGCVVHECLTGTPPFRHGETAPVLWGHLHHPPPPVTARRPELGPGIDAVVARALAKNPADRYPTCGQFAAALAALDPGGRHGTTREDLPAGSSGGLTTLPPPPRGLAGRWSRSIRRHRIPVAAAVAAVLLLTTAALGLARARNDGGSGPSLADRVPAALRHNCAPETRTVPAGASHSWRCRTGTGQSVRFDFFDTQDRLGQAYDRVVRESGVARGQGDCSVATGAEHRYPAAGAPAGRLLCFTKGSTTSLVWTDDRARTLARADGIGDLALMRAWNSWTAAPAFPTREEQALIALAGQEPADCRRVPPGGLDEFHDVVAAVDCSVAETGAARAAYYRFAGPEGLQRSFHGQVGKARAPWNDDCPDADVPGFLGVSNWTYRQRHAGHVFCRPGARGQFVVEWTAEPLLFMGRATGASAAELSEWWQFEAPPAFSELVKGLNAHAVPAYPTPAEKALLDRIPPAARVDCLRPGREQLQNDLDGAQATAIACDPVDSAAYIVYYRFPDAQAMRRNYERIADGAPKRDCTESPDTFSGEAPYSIAGSPVGRLWCGTDDDDDRFLTWTHDRLNIQVMAFDVDEPEELLGWLPNAGPR</sequence>
<dbReference type="PANTHER" id="PTHR43289:SF6">
    <property type="entry name" value="SERINE_THREONINE-PROTEIN KINASE NEKL-3"/>
    <property type="match status" value="1"/>
</dbReference>
<evidence type="ECO:0000256" key="6">
    <source>
        <dbReference type="ARBA" id="ARBA00022840"/>
    </source>
</evidence>
<feature type="region of interest" description="Disordered" evidence="7">
    <location>
        <begin position="263"/>
        <end position="287"/>
    </location>
</feature>
<dbReference type="PROSITE" id="PS00108">
    <property type="entry name" value="PROTEIN_KINASE_ST"/>
    <property type="match status" value="1"/>
</dbReference>
<dbReference type="InterPro" id="IPR000719">
    <property type="entry name" value="Prot_kinase_dom"/>
</dbReference>
<dbReference type="PANTHER" id="PTHR43289">
    <property type="entry name" value="MITOGEN-ACTIVATED PROTEIN KINASE KINASE KINASE 20-RELATED"/>
    <property type="match status" value="1"/>
</dbReference>
<evidence type="ECO:0000256" key="4">
    <source>
        <dbReference type="ARBA" id="ARBA00022741"/>
    </source>
</evidence>
<dbReference type="Pfam" id="PF00069">
    <property type="entry name" value="Pkinase"/>
    <property type="match status" value="1"/>
</dbReference>
<name>A0A7W3MW48_9ACTN</name>
<dbReference type="EC" id="2.7.11.1" evidence="1"/>
<gene>
    <name evidence="9" type="ORF">HNR21_001845</name>
</gene>
<evidence type="ECO:0000256" key="5">
    <source>
        <dbReference type="ARBA" id="ARBA00022777"/>
    </source>
</evidence>
<dbReference type="Proteomes" id="UP000539313">
    <property type="component" value="Unassembled WGS sequence"/>
</dbReference>
<evidence type="ECO:0000259" key="8">
    <source>
        <dbReference type="PROSITE" id="PS50011"/>
    </source>
</evidence>
<dbReference type="Gene3D" id="3.30.200.20">
    <property type="entry name" value="Phosphorylase Kinase, domain 1"/>
    <property type="match status" value="1"/>
</dbReference>
<evidence type="ECO:0000256" key="2">
    <source>
        <dbReference type="ARBA" id="ARBA00022527"/>
    </source>
</evidence>
<accession>A0A7W3MW48</accession>
<reference evidence="9 10" key="1">
    <citation type="submission" date="2020-08" db="EMBL/GenBank/DDBJ databases">
        <title>Sequencing the genomes of 1000 actinobacteria strains.</title>
        <authorList>
            <person name="Klenk H.-P."/>
        </authorList>
    </citation>
    <scope>NUCLEOTIDE SEQUENCE [LARGE SCALE GENOMIC DNA]</scope>
    <source>
        <strain evidence="9 10">DSM 45823</strain>
    </source>
</reference>
<keyword evidence="10" id="KW-1185">Reference proteome</keyword>
<dbReference type="PROSITE" id="PS50011">
    <property type="entry name" value="PROTEIN_KINASE_DOM"/>
    <property type="match status" value="1"/>
</dbReference>
<evidence type="ECO:0000256" key="7">
    <source>
        <dbReference type="SAM" id="MobiDB-lite"/>
    </source>
</evidence>
<evidence type="ECO:0000256" key="3">
    <source>
        <dbReference type="ARBA" id="ARBA00022679"/>
    </source>
</evidence>